<protein>
    <submittedName>
        <fullName evidence="1">Uncharacterized protein</fullName>
    </submittedName>
</protein>
<organism evidence="1 2">
    <name type="scientific">Trifolium medium</name>
    <dbReference type="NCBI Taxonomy" id="97028"/>
    <lineage>
        <taxon>Eukaryota</taxon>
        <taxon>Viridiplantae</taxon>
        <taxon>Streptophyta</taxon>
        <taxon>Embryophyta</taxon>
        <taxon>Tracheophyta</taxon>
        <taxon>Spermatophyta</taxon>
        <taxon>Magnoliopsida</taxon>
        <taxon>eudicotyledons</taxon>
        <taxon>Gunneridae</taxon>
        <taxon>Pentapetalae</taxon>
        <taxon>rosids</taxon>
        <taxon>fabids</taxon>
        <taxon>Fabales</taxon>
        <taxon>Fabaceae</taxon>
        <taxon>Papilionoideae</taxon>
        <taxon>50 kb inversion clade</taxon>
        <taxon>NPAAA clade</taxon>
        <taxon>Hologalegina</taxon>
        <taxon>IRL clade</taxon>
        <taxon>Trifolieae</taxon>
        <taxon>Trifolium</taxon>
    </lineage>
</organism>
<proteinExistence type="predicted"/>
<dbReference type="EMBL" id="LXQA011406023">
    <property type="protein sequence ID" value="MCI96096.1"/>
    <property type="molecule type" value="Genomic_DNA"/>
</dbReference>
<accession>A0A392W701</accession>
<reference evidence="1 2" key="1">
    <citation type="journal article" date="2018" name="Front. Plant Sci.">
        <title>Red Clover (Trifolium pratense) and Zigzag Clover (T. medium) - A Picture of Genomic Similarities and Differences.</title>
        <authorList>
            <person name="Dluhosova J."/>
            <person name="Istvanek J."/>
            <person name="Nedelnik J."/>
            <person name="Repkova J."/>
        </authorList>
    </citation>
    <scope>NUCLEOTIDE SEQUENCE [LARGE SCALE GENOMIC DNA]</scope>
    <source>
        <strain evidence="2">cv. 10/8</strain>
        <tissue evidence="1">Leaf</tissue>
    </source>
</reference>
<dbReference type="AlphaFoldDB" id="A0A392W701"/>
<sequence>LPRVGGNSSTPAKRKLDSSFGMVDCDVDGSSPDVAALCD</sequence>
<name>A0A392W701_9FABA</name>
<keyword evidence="2" id="KW-1185">Reference proteome</keyword>
<comment type="caution">
    <text evidence="1">The sequence shown here is derived from an EMBL/GenBank/DDBJ whole genome shotgun (WGS) entry which is preliminary data.</text>
</comment>
<feature type="non-terminal residue" evidence="1">
    <location>
        <position position="1"/>
    </location>
</feature>
<dbReference type="Proteomes" id="UP000265520">
    <property type="component" value="Unassembled WGS sequence"/>
</dbReference>
<evidence type="ECO:0000313" key="2">
    <source>
        <dbReference type="Proteomes" id="UP000265520"/>
    </source>
</evidence>
<evidence type="ECO:0000313" key="1">
    <source>
        <dbReference type="EMBL" id="MCI96096.1"/>
    </source>
</evidence>